<dbReference type="AlphaFoldDB" id="A0AAE0Y7V5"/>
<comment type="caution">
    <text evidence="1">The sequence shown here is derived from an EMBL/GenBank/DDBJ whole genome shotgun (WGS) entry which is preliminary data.</text>
</comment>
<keyword evidence="2" id="KW-1185">Reference proteome</keyword>
<reference evidence="1" key="1">
    <citation type="journal article" date="2023" name="G3 (Bethesda)">
        <title>A reference genome for the long-term kleptoplast-retaining sea slug Elysia crispata morphotype clarki.</title>
        <authorList>
            <person name="Eastman K.E."/>
            <person name="Pendleton A.L."/>
            <person name="Shaikh M.A."/>
            <person name="Suttiyut T."/>
            <person name="Ogas R."/>
            <person name="Tomko P."/>
            <person name="Gavelis G."/>
            <person name="Widhalm J.R."/>
            <person name="Wisecaver J.H."/>
        </authorList>
    </citation>
    <scope>NUCLEOTIDE SEQUENCE</scope>
    <source>
        <strain evidence="1">ECLA1</strain>
    </source>
</reference>
<sequence>MWCPLKDFVISFYRQFFQGNAAQIVSNQPGVDSWTLSIPSKLLDALNTFQTPGRSQYLPNSWTLSIPSKPLDALNTFQTPGRSQYLPNSWTLSIPSKLLDALSTFQTPRRSQYLANSWTLSIPPKPLRLSTTFLSSELEDSVGIFGYNPCHIPS</sequence>
<evidence type="ECO:0000313" key="1">
    <source>
        <dbReference type="EMBL" id="KAK3736170.1"/>
    </source>
</evidence>
<dbReference type="Proteomes" id="UP001283361">
    <property type="component" value="Unassembled WGS sequence"/>
</dbReference>
<proteinExistence type="predicted"/>
<protein>
    <submittedName>
        <fullName evidence="1">Uncharacterized protein</fullName>
    </submittedName>
</protein>
<organism evidence="1 2">
    <name type="scientific">Elysia crispata</name>
    <name type="common">lettuce slug</name>
    <dbReference type="NCBI Taxonomy" id="231223"/>
    <lineage>
        <taxon>Eukaryota</taxon>
        <taxon>Metazoa</taxon>
        <taxon>Spiralia</taxon>
        <taxon>Lophotrochozoa</taxon>
        <taxon>Mollusca</taxon>
        <taxon>Gastropoda</taxon>
        <taxon>Heterobranchia</taxon>
        <taxon>Euthyneura</taxon>
        <taxon>Panpulmonata</taxon>
        <taxon>Sacoglossa</taxon>
        <taxon>Placobranchoidea</taxon>
        <taxon>Plakobranchidae</taxon>
        <taxon>Elysia</taxon>
    </lineage>
</organism>
<name>A0AAE0Y7V5_9GAST</name>
<dbReference type="EMBL" id="JAWDGP010006736">
    <property type="protein sequence ID" value="KAK3736170.1"/>
    <property type="molecule type" value="Genomic_DNA"/>
</dbReference>
<gene>
    <name evidence="1" type="ORF">RRG08_006208</name>
</gene>
<evidence type="ECO:0000313" key="2">
    <source>
        <dbReference type="Proteomes" id="UP001283361"/>
    </source>
</evidence>
<accession>A0AAE0Y7V5</accession>